<dbReference type="PANTHER" id="PTHR13439">
    <property type="entry name" value="CT120 PROTEIN"/>
    <property type="match status" value="1"/>
</dbReference>
<name>A0A1W5CU64_9LECA</name>
<dbReference type="InterPro" id="IPR006634">
    <property type="entry name" value="TLC-dom"/>
</dbReference>
<feature type="transmembrane region" description="Helical" evidence="6">
    <location>
        <begin position="166"/>
        <end position="187"/>
    </location>
</feature>
<evidence type="ECO:0000256" key="5">
    <source>
        <dbReference type="PROSITE-ProRule" id="PRU00205"/>
    </source>
</evidence>
<keyword evidence="4 5" id="KW-0472">Membrane</keyword>
<keyword evidence="3 6" id="KW-1133">Transmembrane helix</keyword>
<keyword evidence="2 5" id="KW-0812">Transmembrane</keyword>
<feature type="transmembrane region" description="Helical" evidence="6">
    <location>
        <begin position="199"/>
        <end position="219"/>
    </location>
</feature>
<evidence type="ECO:0000256" key="4">
    <source>
        <dbReference type="ARBA" id="ARBA00023136"/>
    </source>
</evidence>
<feature type="transmembrane region" description="Helical" evidence="6">
    <location>
        <begin position="75"/>
        <end position="94"/>
    </location>
</feature>
<evidence type="ECO:0000256" key="1">
    <source>
        <dbReference type="ARBA" id="ARBA00004141"/>
    </source>
</evidence>
<feature type="domain" description="TLC" evidence="7">
    <location>
        <begin position="68"/>
        <end position="303"/>
    </location>
</feature>
<dbReference type="PANTHER" id="PTHR13439:SF0">
    <property type="entry name" value="TOPOISOMERASE I DAMAGE AFFECTED PROTEIN 4"/>
    <property type="match status" value="1"/>
</dbReference>
<dbReference type="GO" id="GO:0005783">
    <property type="term" value="C:endoplasmic reticulum"/>
    <property type="evidence" value="ECO:0007669"/>
    <property type="project" value="TreeGrafter"/>
</dbReference>
<dbReference type="EMBL" id="FWEW01000268">
    <property type="protein sequence ID" value="SLM34265.1"/>
    <property type="molecule type" value="Genomic_DNA"/>
</dbReference>
<evidence type="ECO:0000259" key="7">
    <source>
        <dbReference type="PROSITE" id="PS50922"/>
    </source>
</evidence>
<evidence type="ECO:0000256" key="2">
    <source>
        <dbReference type="ARBA" id="ARBA00022692"/>
    </source>
</evidence>
<feature type="transmembrane region" description="Helical" evidence="6">
    <location>
        <begin position="140"/>
        <end position="160"/>
    </location>
</feature>
<dbReference type="GO" id="GO:0055088">
    <property type="term" value="P:lipid homeostasis"/>
    <property type="evidence" value="ECO:0007669"/>
    <property type="project" value="TreeGrafter"/>
</dbReference>
<feature type="transmembrane region" description="Helical" evidence="6">
    <location>
        <begin position="32"/>
        <end position="54"/>
    </location>
</feature>
<dbReference type="InterPro" id="IPR050846">
    <property type="entry name" value="TLCD"/>
</dbReference>
<accession>A0A1W5CU64</accession>
<protein>
    <submittedName>
        <fullName evidence="8">TRAM/LAG1/CLN8 homology domain</fullName>
    </submittedName>
</protein>
<feature type="transmembrane region" description="Helical" evidence="6">
    <location>
        <begin position="109"/>
        <end position="128"/>
    </location>
</feature>
<dbReference type="PROSITE" id="PS50922">
    <property type="entry name" value="TLC"/>
    <property type="match status" value="1"/>
</dbReference>
<comment type="subcellular location">
    <subcellularLocation>
        <location evidence="1">Membrane</location>
        <topology evidence="1">Multi-pass membrane protein</topology>
    </subcellularLocation>
</comment>
<evidence type="ECO:0000256" key="3">
    <source>
        <dbReference type="ARBA" id="ARBA00022989"/>
    </source>
</evidence>
<organism evidence="8 9">
    <name type="scientific">Lasallia pustulata</name>
    <dbReference type="NCBI Taxonomy" id="136370"/>
    <lineage>
        <taxon>Eukaryota</taxon>
        <taxon>Fungi</taxon>
        <taxon>Dikarya</taxon>
        <taxon>Ascomycota</taxon>
        <taxon>Pezizomycotina</taxon>
        <taxon>Lecanoromycetes</taxon>
        <taxon>OSLEUM clade</taxon>
        <taxon>Umbilicariomycetidae</taxon>
        <taxon>Umbilicariales</taxon>
        <taxon>Umbilicariaceae</taxon>
        <taxon>Lasallia</taxon>
    </lineage>
</organism>
<dbReference type="SMART" id="SM00724">
    <property type="entry name" value="TLC"/>
    <property type="match status" value="1"/>
</dbReference>
<keyword evidence="9" id="KW-1185">Reference proteome</keyword>
<proteinExistence type="predicted"/>
<sequence>MLDPFLAPPALLTTLSRPIASSLSLTTLPLHIHEILLAFLFYHVINTYFSPYISTKLFPSYYPALNARTKRNWDVHVVSLVQSCSINVLALWVIMVDEERQGMDWAGRVWGYTGGGGMIQGFAAGYFLWDLCVCVAHVDVFGWGLLAHAVAALVVFSLGFRPFVNYYGPTFILYELSSPFLNFHWFFDKINMTGSRAQLYNGIVLLATFFACRLVWGTYQSVRVYQDVWAAIQTPGILTTTDTVTNPAIRQSVDPTKEIMRFEGDRIIPIWLACTYLGSNIVLNTLNFYWFGKMIETVKKRFQPGKKGKRGLNVDGKVREEERAKVKLDMNGGQVLMAEKTEVRRRKG</sequence>
<dbReference type="Pfam" id="PF03798">
    <property type="entry name" value="TRAM_LAG1_CLN8"/>
    <property type="match status" value="1"/>
</dbReference>
<feature type="transmembrane region" description="Helical" evidence="6">
    <location>
        <begin position="270"/>
        <end position="291"/>
    </location>
</feature>
<dbReference type="AlphaFoldDB" id="A0A1W5CU64"/>
<dbReference type="GO" id="GO:0016020">
    <property type="term" value="C:membrane"/>
    <property type="evidence" value="ECO:0007669"/>
    <property type="project" value="UniProtKB-SubCell"/>
</dbReference>
<evidence type="ECO:0000313" key="8">
    <source>
        <dbReference type="EMBL" id="SLM34265.1"/>
    </source>
</evidence>
<evidence type="ECO:0000256" key="6">
    <source>
        <dbReference type="SAM" id="Phobius"/>
    </source>
</evidence>
<dbReference type="Proteomes" id="UP000192927">
    <property type="component" value="Unassembled WGS sequence"/>
</dbReference>
<evidence type="ECO:0000313" key="9">
    <source>
        <dbReference type="Proteomes" id="UP000192927"/>
    </source>
</evidence>
<reference evidence="9" key="1">
    <citation type="submission" date="2017-03" db="EMBL/GenBank/DDBJ databases">
        <authorList>
            <person name="Sharma R."/>
            <person name="Thines M."/>
        </authorList>
    </citation>
    <scope>NUCLEOTIDE SEQUENCE [LARGE SCALE GENOMIC DNA]</scope>
</reference>